<dbReference type="SUPFAM" id="SSF52743">
    <property type="entry name" value="Subtilisin-like"/>
    <property type="match status" value="1"/>
</dbReference>
<dbReference type="PANTHER" id="PTHR43806">
    <property type="entry name" value="PEPTIDASE S8"/>
    <property type="match status" value="1"/>
</dbReference>
<dbReference type="PANTHER" id="PTHR43806:SF11">
    <property type="entry name" value="CEREVISIN-RELATED"/>
    <property type="match status" value="1"/>
</dbReference>
<dbReference type="Proteomes" id="UP001208690">
    <property type="component" value="Unassembled WGS sequence"/>
</dbReference>
<gene>
    <name evidence="8" type="ORF">MUB52_15015</name>
</gene>
<accession>A0ABT3BGM9</accession>
<evidence type="ECO:0000256" key="2">
    <source>
        <dbReference type="ARBA" id="ARBA00022670"/>
    </source>
</evidence>
<name>A0ABT3BGM9_9RHOB</name>
<dbReference type="Pfam" id="PF00082">
    <property type="entry name" value="Peptidase_S8"/>
    <property type="match status" value="1"/>
</dbReference>
<feature type="active site" description="Charge relay system" evidence="5">
    <location>
        <position position="330"/>
    </location>
</feature>
<feature type="domain" description="Peptidase S8/S53" evidence="7">
    <location>
        <begin position="147"/>
        <end position="378"/>
    </location>
</feature>
<feature type="active site" description="Charge relay system" evidence="5">
    <location>
        <position position="151"/>
    </location>
</feature>
<dbReference type="PROSITE" id="PS51892">
    <property type="entry name" value="SUBTILASE"/>
    <property type="match status" value="1"/>
</dbReference>
<proteinExistence type="inferred from homology"/>
<evidence type="ECO:0000256" key="6">
    <source>
        <dbReference type="SAM" id="SignalP"/>
    </source>
</evidence>
<keyword evidence="4 5" id="KW-0720">Serine protease</keyword>
<keyword evidence="6" id="KW-0732">Signal</keyword>
<dbReference type="InterPro" id="IPR036852">
    <property type="entry name" value="Peptidase_S8/S53_dom_sf"/>
</dbReference>
<protein>
    <submittedName>
        <fullName evidence="8">S8 family serine peptidase</fullName>
    </submittedName>
</protein>
<keyword evidence="3 5" id="KW-0378">Hydrolase</keyword>
<dbReference type="CDD" id="cd05561">
    <property type="entry name" value="Peptidases_S8_4"/>
    <property type="match status" value="1"/>
</dbReference>
<sequence>MSQFAHLVRGLAGVGLAAALVGCASLQDAAAPGSGPADVVGPRTIIALVPDRQSVAQMGQATQSAGYQELDVTRLDGLDLTMLSYRMPDGVTGPQAIAALEAAVPTSTVGVNHAYRLQQQAGAAQALEYADAMMRWNAGGCRARMPIGVIDTAIDTTSPALAGTRVITKTFFDGPAAETTHGTDVAAVLADPDRLQGVTLYGANVFGEPDAADLVAGADALVRALDWLADEDVRLVNLALAGPYNKLLNLAVERAAARGLILVAAVGNEGPTVDPLYPAGFEEVIAVTAVDVEGRIYSNAVHGPHVDVAAPGVDVIIATSERPRFVTGTSIATPFVTARLAADPSVATARDVSEARARLAETSAELGPTGRDRMFGYGLALAEGICGE</sequence>
<evidence type="ECO:0000256" key="3">
    <source>
        <dbReference type="ARBA" id="ARBA00022801"/>
    </source>
</evidence>
<evidence type="ECO:0000259" key="7">
    <source>
        <dbReference type="Pfam" id="PF00082"/>
    </source>
</evidence>
<comment type="caution">
    <text evidence="8">The sequence shown here is derived from an EMBL/GenBank/DDBJ whole genome shotgun (WGS) entry which is preliminary data.</text>
</comment>
<evidence type="ECO:0000256" key="5">
    <source>
        <dbReference type="PROSITE-ProRule" id="PRU01240"/>
    </source>
</evidence>
<evidence type="ECO:0000313" key="8">
    <source>
        <dbReference type="EMBL" id="MCV3272742.1"/>
    </source>
</evidence>
<dbReference type="Gene3D" id="3.40.50.200">
    <property type="entry name" value="Peptidase S8/S53 domain"/>
    <property type="match status" value="1"/>
</dbReference>
<dbReference type="InterPro" id="IPR050131">
    <property type="entry name" value="Peptidase_S8_subtilisin-like"/>
</dbReference>
<feature type="chain" id="PRO_5046585724" evidence="6">
    <location>
        <begin position="31"/>
        <end position="388"/>
    </location>
</feature>
<dbReference type="PRINTS" id="PR00723">
    <property type="entry name" value="SUBTILISIN"/>
</dbReference>
<dbReference type="EMBL" id="JALIEB010000010">
    <property type="protein sequence ID" value="MCV3272742.1"/>
    <property type="molecule type" value="Genomic_DNA"/>
</dbReference>
<dbReference type="RefSeq" id="WP_263845062.1">
    <property type="nucleotide sequence ID" value="NZ_JALIEB010000010.1"/>
</dbReference>
<evidence type="ECO:0000313" key="9">
    <source>
        <dbReference type="Proteomes" id="UP001208690"/>
    </source>
</evidence>
<dbReference type="InterPro" id="IPR000209">
    <property type="entry name" value="Peptidase_S8/S53_dom"/>
</dbReference>
<dbReference type="InterPro" id="IPR015500">
    <property type="entry name" value="Peptidase_S8_subtilisin-rel"/>
</dbReference>
<keyword evidence="2 5" id="KW-0645">Protease</keyword>
<reference evidence="8 9" key="1">
    <citation type="submission" date="2022-04" db="EMBL/GenBank/DDBJ databases">
        <title>Roseobacter sp. WL0113 is a bacterium isolated from neritic sediment.</title>
        <authorList>
            <person name="Wang L."/>
            <person name="He W."/>
            <person name="Zhang D.-F."/>
        </authorList>
    </citation>
    <scope>NUCLEOTIDE SEQUENCE [LARGE SCALE GENOMIC DNA]</scope>
    <source>
        <strain evidence="8 9">WL0113</strain>
    </source>
</reference>
<feature type="signal peptide" evidence="6">
    <location>
        <begin position="1"/>
        <end position="30"/>
    </location>
</feature>
<evidence type="ECO:0000256" key="1">
    <source>
        <dbReference type="ARBA" id="ARBA00011073"/>
    </source>
</evidence>
<organism evidence="8 9">
    <name type="scientific">Roseobacter sinensis</name>
    <dbReference type="NCBI Taxonomy" id="2931391"/>
    <lineage>
        <taxon>Bacteria</taxon>
        <taxon>Pseudomonadati</taxon>
        <taxon>Pseudomonadota</taxon>
        <taxon>Alphaproteobacteria</taxon>
        <taxon>Rhodobacterales</taxon>
        <taxon>Roseobacteraceae</taxon>
        <taxon>Roseobacter</taxon>
    </lineage>
</organism>
<comment type="similarity">
    <text evidence="1 5">Belongs to the peptidase S8 family.</text>
</comment>
<keyword evidence="9" id="KW-1185">Reference proteome</keyword>
<evidence type="ECO:0000256" key="4">
    <source>
        <dbReference type="ARBA" id="ARBA00022825"/>
    </source>
</evidence>
<feature type="active site" description="Charge relay system" evidence="5">
    <location>
        <position position="181"/>
    </location>
</feature>